<name>A0A134B3G3_9PORP</name>
<keyword evidence="3" id="KW-1185">Reference proteome</keyword>
<protein>
    <submittedName>
        <fullName evidence="2">Uncharacterized protein</fullName>
    </submittedName>
</protein>
<reference evidence="3" key="1">
    <citation type="submission" date="2016-01" db="EMBL/GenBank/DDBJ databases">
        <authorList>
            <person name="Mitreva M."/>
            <person name="Pepin K.H."/>
            <person name="Mihindukulasuriya K.A."/>
            <person name="Fulton R."/>
            <person name="Fronick C."/>
            <person name="O'Laughlin M."/>
            <person name="Miner T."/>
            <person name="Herter B."/>
            <person name="Rosa B.A."/>
            <person name="Cordes M."/>
            <person name="Tomlinson C."/>
            <person name="Wollam A."/>
            <person name="Palsikar V.B."/>
            <person name="Mardis E.R."/>
            <person name="Wilson R.K."/>
        </authorList>
    </citation>
    <scope>NUCLEOTIDE SEQUENCE [LARGE SCALE GENOMIC DNA]</scope>
    <source>
        <strain evidence="3">KA00683</strain>
    </source>
</reference>
<evidence type="ECO:0000313" key="2">
    <source>
        <dbReference type="EMBL" id="KXB74470.1"/>
    </source>
</evidence>
<proteinExistence type="predicted"/>
<gene>
    <name evidence="2" type="ORF">HMPREF3185_01678</name>
</gene>
<organism evidence="2 3">
    <name type="scientific">Porphyromonas somerae</name>
    <dbReference type="NCBI Taxonomy" id="322095"/>
    <lineage>
        <taxon>Bacteria</taxon>
        <taxon>Pseudomonadati</taxon>
        <taxon>Bacteroidota</taxon>
        <taxon>Bacteroidia</taxon>
        <taxon>Bacteroidales</taxon>
        <taxon>Porphyromonadaceae</taxon>
        <taxon>Porphyromonas</taxon>
    </lineage>
</organism>
<feature type="transmembrane region" description="Helical" evidence="1">
    <location>
        <begin position="12"/>
        <end position="31"/>
    </location>
</feature>
<accession>A0A134B3G3</accession>
<dbReference type="AlphaFoldDB" id="A0A134B3G3"/>
<keyword evidence="1" id="KW-0472">Membrane</keyword>
<evidence type="ECO:0000256" key="1">
    <source>
        <dbReference type="SAM" id="Phobius"/>
    </source>
</evidence>
<dbReference type="EMBL" id="LSDK01000121">
    <property type="protein sequence ID" value="KXB74470.1"/>
    <property type="molecule type" value="Genomic_DNA"/>
</dbReference>
<keyword evidence="1" id="KW-0812">Transmembrane</keyword>
<comment type="caution">
    <text evidence="2">The sequence shown here is derived from an EMBL/GenBank/DDBJ whole genome shotgun (WGS) entry which is preliminary data.</text>
</comment>
<dbReference type="Proteomes" id="UP000070224">
    <property type="component" value="Unassembled WGS sequence"/>
</dbReference>
<keyword evidence="1" id="KW-1133">Transmembrane helix</keyword>
<dbReference type="STRING" id="322095.HMPREF3185_01678"/>
<dbReference type="PATRIC" id="fig|322095.3.peg.1654"/>
<evidence type="ECO:0000313" key="3">
    <source>
        <dbReference type="Proteomes" id="UP000070224"/>
    </source>
</evidence>
<sequence length="53" mass="6255">MPRYELRGDKASYSFSHDAVLVVCRSIIIVLRGGLLRKRLLVRTWNNYSFERV</sequence>